<dbReference type="Gene3D" id="1.20.1290.10">
    <property type="entry name" value="AhpD-like"/>
    <property type="match status" value="1"/>
</dbReference>
<dbReference type="AlphaFoldDB" id="A0A6A6WXA2"/>
<evidence type="ECO:0000313" key="2">
    <source>
        <dbReference type="Proteomes" id="UP000799757"/>
    </source>
</evidence>
<organism evidence="1 2">
    <name type="scientific">Melanomma pulvis-pyrius CBS 109.77</name>
    <dbReference type="NCBI Taxonomy" id="1314802"/>
    <lineage>
        <taxon>Eukaryota</taxon>
        <taxon>Fungi</taxon>
        <taxon>Dikarya</taxon>
        <taxon>Ascomycota</taxon>
        <taxon>Pezizomycotina</taxon>
        <taxon>Dothideomycetes</taxon>
        <taxon>Pleosporomycetidae</taxon>
        <taxon>Pleosporales</taxon>
        <taxon>Melanommataceae</taxon>
        <taxon>Melanomma</taxon>
    </lineage>
</organism>
<sequence length="187" mass="20876">MSERFPAKEADPALVRQLEEQIHKVHGESLPFEWRSGEDTLFGPYPTLLHSPTIMPAFWAMARASISPNSVKPRNRELAILGLLSVIQARYILYAHRLISLKLGFTAEQYSIGLTGVTPSDLSEEEGMAYQLGRTLADLKGPLSNDLWEKAIQKMEKKEVLGVVHAVGGYAYIALLTNVNGEDERFH</sequence>
<dbReference type="Proteomes" id="UP000799757">
    <property type="component" value="Unassembled WGS sequence"/>
</dbReference>
<accession>A0A6A6WXA2</accession>
<dbReference type="SUPFAM" id="SSF69118">
    <property type="entry name" value="AhpD-like"/>
    <property type="match status" value="1"/>
</dbReference>
<dbReference type="PANTHER" id="PTHR34846">
    <property type="entry name" value="4-CARBOXYMUCONOLACTONE DECARBOXYLASE FAMILY PROTEIN (AFU_ORTHOLOGUE AFUA_6G11590)"/>
    <property type="match status" value="1"/>
</dbReference>
<name>A0A6A6WXA2_9PLEO</name>
<protein>
    <recommendedName>
        <fullName evidence="3">Carboxymuconolactone decarboxylase-like domain-containing protein</fullName>
    </recommendedName>
</protein>
<proteinExistence type="predicted"/>
<dbReference type="PANTHER" id="PTHR34846:SF11">
    <property type="entry name" value="4-CARBOXYMUCONOLACTONE DECARBOXYLASE FAMILY PROTEIN (AFU_ORTHOLOGUE AFUA_6G11590)"/>
    <property type="match status" value="1"/>
</dbReference>
<dbReference type="InterPro" id="IPR029032">
    <property type="entry name" value="AhpD-like"/>
</dbReference>
<reference evidence="1" key="1">
    <citation type="journal article" date="2020" name="Stud. Mycol.">
        <title>101 Dothideomycetes genomes: a test case for predicting lifestyles and emergence of pathogens.</title>
        <authorList>
            <person name="Haridas S."/>
            <person name="Albert R."/>
            <person name="Binder M."/>
            <person name="Bloem J."/>
            <person name="Labutti K."/>
            <person name="Salamov A."/>
            <person name="Andreopoulos B."/>
            <person name="Baker S."/>
            <person name="Barry K."/>
            <person name="Bills G."/>
            <person name="Bluhm B."/>
            <person name="Cannon C."/>
            <person name="Castanera R."/>
            <person name="Culley D."/>
            <person name="Daum C."/>
            <person name="Ezra D."/>
            <person name="Gonzalez J."/>
            <person name="Henrissat B."/>
            <person name="Kuo A."/>
            <person name="Liang C."/>
            <person name="Lipzen A."/>
            <person name="Lutzoni F."/>
            <person name="Magnuson J."/>
            <person name="Mondo S."/>
            <person name="Nolan M."/>
            <person name="Ohm R."/>
            <person name="Pangilinan J."/>
            <person name="Park H.-J."/>
            <person name="Ramirez L."/>
            <person name="Alfaro M."/>
            <person name="Sun H."/>
            <person name="Tritt A."/>
            <person name="Yoshinaga Y."/>
            <person name="Zwiers L.-H."/>
            <person name="Turgeon B."/>
            <person name="Goodwin S."/>
            <person name="Spatafora J."/>
            <person name="Crous P."/>
            <person name="Grigoriev I."/>
        </authorList>
    </citation>
    <scope>NUCLEOTIDE SEQUENCE</scope>
    <source>
        <strain evidence="1">CBS 109.77</strain>
    </source>
</reference>
<keyword evidence="2" id="KW-1185">Reference proteome</keyword>
<evidence type="ECO:0008006" key="3">
    <source>
        <dbReference type="Google" id="ProtNLM"/>
    </source>
</evidence>
<gene>
    <name evidence="1" type="ORF">K505DRAFT_255323</name>
</gene>
<evidence type="ECO:0000313" key="1">
    <source>
        <dbReference type="EMBL" id="KAF2788523.1"/>
    </source>
</evidence>
<dbReference type="EMBL" id="MU002208">
    <property type="protein sequence ID" value="KAF2788523.1"/>
    <property type="molecule type" value="Genomic_DNA"/>
</dbReference>
<dbReference type="OrthoDB" id="3760928at2759"/>